<proteinExistence type="predicted"/>
<evidence type="ECO:0000259" key="2">
    <source>
        <dbReference type="PROSITE" id="PS50943"/>
    </source>
</evidence>
<dbReference type="RefSeq" id="WP_104055717.1">
    <property type="nucleotide sequence ID" value="NZ_PREZ01000001.1"/>
</dbReference>
<dbReference type="SMART" id="SM00530">
    <property type="entry name" value="HTH_XRE"/>
    <property type="match status" value="1"/>
</dbReference>
<dbReference type="PANTHER" id="PTHR46558:SF11">
    <property type="entry name" value="HTH-TYPE TRANSCRIPTIONAL REGULATOR XRE"/>
    <property type="match status" value="1"/>
</dbReference>
<dbReference type="PANTHER" id="PTHR46558">
    <property type="entry name" value="TRACRIPTIONAL REGULATORY PROTEIN-RELATED-RELATED"/>
    <property type="match status" value="1"/>
</dbReference>
<keyword evidence="4" id="KW-1185">Reference proteome</keyword>
<sequence length="116" mass="13898">MSLGSKLRNLREQRGISQKELASRLKIPNQNVSNYERNFRQPDYDTLKKFANFFQVSTDYLLGVDNNQNPVDKEEEEFLAFANDPELEVWYKELPKTDEERLRRLRKVWEALKDDE</sequence>
<name>A0A2S5GGE0_9BACL</name>
<dbReference type="InterPro" id="IPR010982">
    <property type="entry name" value="Lambda_DNA-bd_dom_sf"/>
</dbReference>
<feature type="domain" description="HTH cro/C1-type" evidence="2">
    <location>
        <begin position="7"/>
        <end position="61"/>
    </location>
</feature>
<comment type="caution">
    <text evidence="3">The sequence shown here is derived from an EMBL/GenBank/DDBJ whole genome shotgun (WGS) entry which is preliminary data.</text>
</comment>
<dbReference type="AlphaFoldDB" id="A0A2S5GGE0"/>
<evidence type="ECO:0000313" key="4">
    <source>
        <dbReference type="Proteomes" id="UP000239047"/>
    </source>
</evidence>
<dbReference type="PROSITE" id="PS50943">
    <property type="entry name" value="HTH_CROC1"/>
    <property type="match status" value="1"/>
</dbReference>
<organism evidence="3 4">
    <name type="scientific">Jeotgalibacillus proteolyticus</name>
    <dbReference type="NCBI Taxonomy" id="2082395"/>
    <lineage>
        <taxon>Bacteria</taxon>
        <taxon>Bacillati</taxon>
        <taxon>Bacillota</taxon>
        <taxon>Bacilli</taxon>
        <taxon>Bacillales</taxon>
        <taxon>Caryophanaceae</taxon>
        <taxon>Jeotgalibacillus</taxon>
    </lineage>
</organism>
<dbReference type="Gene3D" id="1.10.260.40">
    <property type="entry name" value="lambda repressor-like DNA-binding domains"/>
    <property type="match status" value="1"/>
</dbReference>
<dbReference type="OrthoDB" id="5190137at2"/>
<dbReference type="InterPro" id="IPR001387">
    <property type="entry name" value="Cro/C1-type_HTH"/>
</dbReference>
<accession>A0A2S5GGE0</accession>
<dbReference type="Proteomes" id="UP000239047">
    <property type="component" value="Unassembled WGS sequence"/>
</dbReference>
<keyword evidence="1" id="KW-0238">DNA-binding</keyword>
<protein>
    <submittedName>
        <fullName evidence="3">XRE family transcriptional regulator</fullName>
    </submittedName>
</protein>
<evidence type="ECO:0000256" key="1">
    <source>
        <dbReference type="ARBA" id="ARBA00023125"/>
    </source>
</evidence>
<dbReference type="SUPFAM" id="SSF47413">
    <property type="entry name" value="lambda repressor-like DNA-binding domains"/>
    <property type="match status" value="1"/>
</dbReference>
<gene>
    <name evidence="3" type="ORF">C4B60_00720</name>
</gene>
<reference evidence="3 4" key="1">
    <citation type="submission" date="2018-02" db="EMBL/GenBank/DDBJ databases">
        <title>Jeotgalibacillus proteolyticum sp. nov. a protease producing bacterium isolated from ocean sediments of Laizhou Bay.</title>
        <authorList>
            <person name="Li Y."/>
        </authorList>
    </citation>
    <scope>NUCLEOTIDE SEQUENCE [LARGE SCALE GENOMIC DNA]</scope>
    <source>
        <strain evidence="3 4">22-7</strain>
    </source>
</reference>
<dbReference type="GO" id="GO:0003677">
    <property type="term" value="F:DNA binding"/>
    <property type="evidence" value="ECO:0007669"/>
    <property type="project" value="UniProtKB-KW"/>
</dbReference>
<dbReference type="EMBL" id="PREZ01000001">
    <property type="protein sequence ID" value="PPA71933.1"/>
    <property type="molecule type" value="Genomic_DNA"/>
</dbReference>
<evidence type="ECO:0000313" key="3">
    <source>
        <dbReference type="EMBL" id="PPA71933.1"/>
    </source>
</evidence>
<dbReference type="CDD" id="cd00093">
    <property type="entry name" value="HTH_XRE"/>
    <property type="match status" value="1"/>
</dbReference>
<dbReference type="Pfam" id="PF01381">
    <property type="entry name" value="HTH_3"/>
    <property type="match status" value="1"/>
</dbReference>